<dbReference type="EMBL" id="JAJFAZ020000006">
    <property type="protein sequence ID" value="KAI5326272.1"/>
    <property type="molecule type" value="Genomic_DNA"/>
</dbReference>
<protein>
    <recommendedName>
        <fullName evidence="16">Lipoxygenase 1</fullName>
    </recommendedName>
</protein>
<evidence type="ECO:0000256" key="2">
    <source>
        <dbReference type="ARBA" id="ARBA00022516"/>
    </source>
</evidence>
<organism evidence="14 15">
    <name type="scientific">Prunus dulcis</name>
    <name type="common">Almond</name>
    <name type="synonym">Amygdalus dulcis</name>
    <dbReference type="NCBI Taxonomy" id="3755"/>
    <lineage>
        <taxon>Eukaryota</taxon>
        <taxon>Viridiplantae</taxon>
        <taxon>Streptophyta</taxon>
        <taxon>Embryophyta</taxon>
        <taxon>Tracheophyta</taxon>
        <taxon>Spermatophyta</taxon>
        <taxon>Magnoliopsida</taxon>
        <taxon>eudicotyledons</taxon>
        <taxon>Gunneridae</taxon>
        <taxon>Pentapetalae</taxon>
        <taxon>rosids</taxon>
        <taxon>fabids</taxon>
        <taxon>Rosales</taxon>
        <taxon>Rosaceae</taxon>
        <taxon>Amygdaloideae</taxon>
        <taxon>Amygdaleae</taxon>
        <taxon>Prunus</taxon>
    </lineage>
</organism>
<evidence type="ECO:0000256" key="11">
    <source>
        <dbReference type="SAM" id="MobiDB-lite"/>
    </source>
</evidence>
<feature type="region of interest" description="Disordered" evidence="11">
    <location>
        <begin position="267"/>
        <end position="293"/>
    </location>
</feature>
<proteinExistence type="inferred from homology"/>
<dbReference type="InterPro" id="IPR036226">
    <property type="entry name" value="LipOase_C_sf"/>
</dbReference>
<dbReference type="Pfam" id="PF00305">
    <property type="entry name" value="Lipoxygenase"/>
    <property type="match status" value="1"/>
</dbReference>
<dbReference type="InterPro" id="IPR036392">
    <property type="entry name" value="PLAT/LH2_dom_sf"/>
</dbReference>
<dbReference type="InterPro" id="IPR000907">
    <property type="entry name" value="LipOase"/>
</dbReference>
<dbReference type="AlphaFoldDB" id="A0AAD4YXQ7"/>
<dbReference type="InterPro" id="IPR001024">
    <property type="entry name" value="PLAT/LH2_dom"/>
</dbReference>
<comment type="similarity">
    <text evidence="1">Belongs to the lipoxygenase family.</text>
</comment>
<evidence type="ECO:0000256" key="5">
    <source>
        <dbReference type="ARBA" id="ARBA00022832"/>
    </source>
</evidence>
<dbReference type="InterPro" id="IPR027433">
    <property type="entry name" value="Lipoxygenase_dom_3"/>
</dbReference>
<feature type="domain" description="PLAT" evidence="12">
    <location>
        <begin position="80"/>
        <end position="204"/>
    </location>
</feature>
<dbReference type="GO" id="GO:0046872">
    <property type="term" value="F:metal ion binding"/>
    <property type="evidence" value="ECO:0007669"/>
    <property type="project" value="UniProtKB-KW"/>
</dbReference>
<keyword evidence="3" id="KW-0479">Metal-binding</keyword>
<keyword evidence="8" id="KW-0443">Lipid metabolism</keyword>
<evidence type="ECO:0000256" key="8">
    <source>
        <dbReference type="ARBA" id="ARBA00023098"/>
    </source>
</evidence>
<evidence type="ECO:0000256" key="1">
    <source>
        <dbReference type="ARBA" id="ARBA00009419"/>
    </source>
</evidence>
<evidence type="ECO:0000313" key="14">
    <source>
        <dbReference type="EMBL" id="KAI5326272.1"/>
    </source>
</evidence>
<dbReference type="Gene3D" id="3.10.450.60">
    <property type="match status" value="1"/>
</dbReference>
<dbReference type="InterPro" id="IPR013819">
    <property type="entry name" value="LipOase_C"/>
</dbReference>
<sequence>MLHCKHPLTPLSFKRKVVAVATPNNLTSINHRPLLLPKLPAFLSMDDVTRSQPLPLASTAAKAFQNSTIYPHPKYEGKKIKGRVVLMKNNVLDLNDLTASLISSVNGDPEKGSPGKVGKPAYLENWITTITPLTVGDSAFDITFDWDEEIGVPGAFIIRNDHHSEFYLKTLTLEDVPGEGRIHFVCNSWVYPADKYKKDRIFFTNKTYLSSDTPKPLQKFREEELLNLRGDDADKKRELQEWDRVYDYAYYNDLGNPDKGQEYARPVLGGSSEFPYPRRGRTGRPPTKTDPNTESQLKLIMSLNIYVPRDERFGPLKLSDLLAYGLKTIPQVLKPELAALLVGSHNEFNNMQEVLMLYEGGIELPDGILKYIKDSIHEELFKELFRTDGEKFLKFPVPQVIQDNKSAWRTDEEFAREMLAGVNPVAIRRLQEFPPA</sequence>
<evidence type="ECO:0000256" key="3">
    <source>
        <dbReference type="ARBA" id="ARBA00022723"/>
    </source>
</evidence>
<evidence type="ECO:0000256" key="9">
    <source>
        <dbReference type="ARBA" id="ARBA00023160"/>
    </source>
</evidence>
<evidence type="ECO:0000256" key="7">
    <source>
        <dbReference type="ARBA" id="ARBA00023002"/>
    </source>
</evidence>
<dbReference type="GO" id="GO:0006633">
    <property type="term" value="P:fatty acid biosynthetic process"/>
    <property type="evidence" value="ECO:0007669"/>
    <property type="project" value="UniProtKB-KW"/>
</dbReference>
<comment type="caution">
    <text evidence="10">Lacks conserved residue(s) required for the propagation of feature annotation.</text>
</comment>
<evidence type="ECO:0000259" key="13">
    <source>
        <dbReference type="PROSITE" id="PS51393"/>
    </source>
</evidence>
<dbReference type="GO" id="GO:0034440">
    <property type="term" value="P:lipid oxidation"/>
    <property type="evidence" value="ECO:0007669"/>
    <property type="project" value="InterPro"/>
</dbReference>
<dbReference type="GO" id="GO:0016702">
    <property type="term" value="F:oxidoreductase activity, acting on single donors with incorporation of molecular oxygen, incorporation of two atoms of oxygen"/>
    <property type="evidence" value="ECO:0007669"/>
    <property type="project" value="InterPro"/>
</dbReference>
<evidence type="ECO:0000256" key="6">
    <source>
        <dbReference type="ARBA" id="ARBA00022964"/>
    </source>
</evidence>
<feature type="domain" description="Lipoxygenase" evidence="13">
    <location>
        <begin position="207"/>
        <end position="436"/>
    </location>
</feature>
<comment type="caution">
    <text evidence="14">The sequence shown here is derived from an EMBL/GenBank/DDBJ whole genome shotgun (WGS) entry which is preliminary data.</text>
</comment>
<name>A0AAD4YXQ7_PRUDU</name>
<dbReference type="InterPro" id="IPR042057">
    <property type="entry name" value="Lipoxy_PLAT/LH2"/>
</dbReference>
<accession>A0AAD4YXQ7</accession>
<dbReference type="Gene3D" id="4.10.372.10">
    <property type="entry name" value="Lipoxygenase-1, Domain 3"/>
    <property type="match status" value="1"/>
</dbReference>
<dbReference type="SMART" id="SM00308">
    <property type="entry name" value="LH2"/>
    <property type="match status" value="1"/>
</dbReference>
<dbReference type="PANTHER" id="PTHR11771">
    <property type="entry name" value="LIPOXYGENASE"/>
    <property type="match status" value="1"/>
</dbReference>
<dbReference type="PROSITE" id="PS50095">
    <property type="entry name" value="PLAT"/>
    <property type="match status" value="1"/>
</dbReference>
<reference evidence="14 15" key="1">
    <citation type="journal article" date="2022" name="G3 (Bethesda)">
        <title>Whole-genome sequence and methylome profiling of the almond [Prunus dulcis (Mill.) D.A. Webb] cultivar 'Nonpareil'.</title>
        <authorList>
            <person name="D'Amico-Willman K.M."/>
            <person name="Ouma W.Z."/>
            <person name="Meulia T."/>
            <person name="Sideli G.M."/>
            <person name="Gradziel T.M."/>
            <person name="Fresnedo-Ramirez J."/>
        </authorList>
    </citation>
    <scope>NUCLEOTIDE SEQUENCE [LARGE SCALE GENOMIC DNA]</scope>
    <source>
        <strain evidence="14">Clone GOH B32 T37-40</strain>
    </source>
</reference>
<dbReference type="Proteomes" id="UP001054821">
    <property type="component" value="Chromosome 6"/>
</dbReference>
<dbReference type="Pfam" id="PF01477">
    <property type="entry name" value="PLAT"/>
    <property type="match status" value="1"/>
</dbReference>
<keyword evidence="15" id="KW-1185">Reference proteome</keyword>
<dbReference type="CDD" id="cd01751">
    <property type="entry name" value="PLAT_LH2"/>
    <property type="match status" value="1"/>
</dbReference>
<evidence type="ECO:0000313" key="15">
    <source>
        <dbReference type="Proteomes" id="UP001054821"/>
    </source>
</evidence>
<dbReference type="PRINTS" id="PR00468">
    <property type="entry name" value="PLTLPOXGNASE"/>
</dbReference>
<keyword evidence="5" id="KW-0276">Fatty acid metabolism</keyword>
<dbReference type="PROSITE" id="PS51393">
    <property type="entry name" value="LIPOXYGENASE_3"/>
    <property type="match status" value="1"/>
</dbReference>
<dbReference type="Gene3D" id="4.10.375.10">
    <property type="entry name" value="Lipoxygenase-1, Domain 2"/>
    <property type="match status" value="1"/>
</dbReference>
<dbReference type="FunFam" id="4.10.375.10:FF:000001">
    <property type="entry name" value="Lipoxygenase"/>
    <property type="match status" value="1"/>
</dbReference>
<keyword evidence="2" id="KW-0444">Lipid biosynthesis</keyword>
<evidence type="ECO:0008006" key="16">
    <source>
        <dbReference type="Google" id="ProtNLM"/>
    </source>
</evidence>
<keyword evidence="7" id="KW-0560">Oxidoreductase</keyword>
<dbReference type="SUPFAM" id="SSF49723">
    <property type="entry name" value="Lipase/lipooxygenase domain (PLAT/LH2 domain)"/>
    <property type="match status" value="1"/>
</dbReference>
<dbReference type="InterPro" id="IPR001246">
    <property type="entry name" value="LipOase_plant"/>
</dbReference>
<keyword evidence="9" id="KW-0275">Fatty acid biosynthesis</keyword>
<evidence type="ECO:0000259" key="12">
    <source>
        <dbReference type="PROSITE" id="PS50095"/>
    </source>
</evidence>
<keyword evidence="4" id="KW-0925">Oxylipin biosynthesis</keyword>
<dbReference type="GO" id="GO:0031408">
    <property type="term" value="P:oxylipin biosynthetic process"/>
    <property type="evidence" value="ECO:0007669"/>
    <property type="project" value="UniProtKB-KW"/>
</dbReference>
<evidence type="ECO:0000256" key="4">
    <source>
        <dbReference type="ARBA" id="ARBA00022767"/>
    </source>
</evidence>
<evidence type="ECO:0000256" key="10">
    <source>
        <dbReference type="PROSITE-ProRule" id="PRU00152"/>
    </source>
</evidence>
<dbReference type="SUPFAM" id="SSF48484">
    <property type="entry name" value="Lipoxigenase"/>
    <property type="match status" value="1"/>
</dbReference>
<keyword evidence="6" id="KW-0223">Dioxygenase</keyword>
<gene>
    <name evidence="14" type="ORF">L3X38_035346</name>
</gene>
<dbReference type="Gene3D" id="2.60.60.20">
    <property type="entry name" value="PLAT/LH2 domain"/>
    <property type="match status" value="1"/>
</dbReference>